<dbReference type="Pfam" id="PF07638">
    <property type="entry name" value="Sigma70_ECF"/>
    <property type="match status" value="1"/>
</dbReference>
<accession>A0A839F4C2</accession>
<evidence type="ECO:0000256" key="1">
    <source>
        <dbReference type="ARBA" id="ARBA00010641"/>
    </source>
</evidence>
<proteinExistence type="inferred from homology"/>
<dbReference type="Gene3D" id="1.10.10.10">
    <property type="entry name" value="Winged helix-like DNA-binding domain superfamily/Winged helix DNA-binding domain"/>
    <property type="match status" value="1"/>
</dbReference>
<sequence>MTDQAPLTEWLRAAGSGDREAGGRAYAEIYAELRRIAARQLGRAGAQATLTPTALVNEAFIKLARGRLDSINDRRHFFNLAARAMRQTVVDYARERLAEKRGGDLVRTELDDGLPDMHADAQRALALDQALGVLERQDAELAETFAWRMFGGLTAKQIADLRGVTERTVHRDLDLARNYLRLALGGSP</sequence>
<reference evidence="6 7" key="1">
    <citation type="submission" date="2020-07" db="EMBL/GenBank/DDBJ databases">
        <title>Genomic Encyclopedia of Type Strains, Phase IV (KMG-V): Genome sequencing to study the core and pangenomes of soil and plant-associated prokaryotes.</title>
        <authorList>
            <person name="Whitman W."/>
        </authorList>
    </citation>
    <scope>NUCLEOTIDE SEQUENCE [LARGE SCALE GENOMIC DNA]</scope>
    <source>
        <strain evidence="6 7">RH2WT43</strain>
    </source>
</reference>
<evidence type="ECO:0000256" key="4">
    <source>
        <dbReference type="ARBA" id="ARBA00023163"/>
    </source>
</evidence>
<protein>
    <submittedName>
        <fullName evidence="6">RNA polymerase sigma factor (TIGR02999 family)</fullName>
    </submittedName>
</protein>
<comment type="similarity">
    <text evidence="1">Belongs to the sigma-70 factor family. ECF subfamily.</text>
</comment>
<dbReference type="InterPro" id="IPR013325">
    <property type="entry name" value="RNA_pol_sigma_r2"/>
</dbReference>
<dbReference type="NCBIfam" id="TIGR02999">
    <property type="entry name" value="Sig-70_X6"/>
    <property type="match status" value="1"/>
</dbReference>
<name>A0A839F4C2_9GAMM</name>
<dbReference type="InterPro" id="IPR036388">
    <property type="entry name" value="WH-like_DNA-bd_sf"/>
</dbReference>
<dbReference type="RefSeq" id="WP_182530075.1">
    <property type="nucleotide sequence ID" value="NZ_JACGXL010000001.1"/>
</dbReference>
<keyword evidence="4" id="KW-0804">Transcription</keyword>
<dbReference type="InterPro" id="IPR039425">
    <property type="entry name" value="RNA_pol_sigma-70-like"/>
</dbReference>
<keyword evidence="7" id="KW-1185">Reference proteome</keyword>
<dbReference type="PANTHER" id="PTHR43133:SF39">
    <property type="entry name" value="SIMILAR TO RNA POLYMERASE SIGMA-E FACTOR"/>
    <property type="match status" value="1"/>
</dbReference>
<keyword evidence="3" id="KW-0731">Sigma factor</keyword>
<dbReference type="PANTHER" id="PTHR43133">
    <property type="entry name" value="RNA POLYMERASE ECF-TYPE SIGMA FACTO"/>
    <property type="match status" value="1"/>
</dbReference>
<organism evidence="6 7">
    <name type="scientific">Dokdonella fugitiva</name>
    <dbReference type="NCBI Taxonomy" id="328517"/>
    <lineage>
        <taxon>Bacteria</taxon>
        <taxon>Pseudomonadati</taxon>
        <taxon>Pseudomonadota</taxon>
        <taxon>Gammaproteobacteria</taxon>
        <taxon>Lysobacterales</taxon>
        <taxon>Rhodanobacteraceae</taxon>
        <taxon>Dokdonella</taxon>
    </lineage>
</organism>
<evidence type="ECO:0000256" key="3">
    <source>
        <dbReference type="ARBA" id="ARBA00023082"/>
    </source>
</evidence>
<dbReference type="Gene3D" id="1.10.1740.10">
    <property type="match status" value="1"/>
</dbReference>
<dbReference type="InterPro" id="IPR011517">
    <property type="entry name" value="RNA_pol_sigma70_ECF-like"/>
</dbReference>
<dbReference type="GO" id="GO:0006352">
    <property type="term" value="P:DNA-templated transcription initiation"/>
    <property type="evidence" value="ECO:0007669"/>
    <property type="project" value="InterPro"/>
</dbReference>
<evidence type="ECO:0000259" key="5">
    <source>
        <dbReference type="Pfam" id="PF07638"/>
    </source>
</evidence>
<dbReference type="EMBL" id="JACGXL010000001">
    <property type="protein sequence ID" value="MBA8887051.1"/>
    <property type="molecule type" value="Genomic_DNA"/>
</dbReference>
<evidence type="ECO:0000313" key="7">
    <source>
        <dbReference type="Proteomes" id="UP000550401"/>
    </source>
</evidence>
<dbReference type="SUPFAM" id="SSF88659">
    <property type="entry name" value="Sigma3 and sigma4 domains of RNA polymerase sigma factors"/>
    <property type="match status" value="1"/>
</dbReference>
<evidence type="ECO:0000256" key="2">
    <source>
        <dbReference type="ARBA" id="ARBA00023015"/>
    </source>
</evidence>
<dbReference type="AlphaFoldDB" id="A0A839F4C2"/>
<dbReference type="InterPro" id="IPR053812">
    <property type="entry name" value="HTH_Sigma70_ECF-like"/>
</dbReference>
<gene>
    <name evidence="6" type="ORF">FHW12_001242</name>
</gene>
<dbReference type="NCBIfam" id="TIGR02937">
    <property type="entry name" value="sigma70-ECF"/>
    <property type="match status" value="1"/>
</dbReference>
<dbReference type="SUPFAM" id="SSF88946">
    <property type="entry name" value="Sigma2 domain of RNA polymerase sigma factors"/>
    <property type="match status" value="1"/>
</dbReference>
<dbReference type="Proteomes" id="UP000550401">
    <property type="component" value="Unassembled WGS sequence"/>
</dbReference>
<evidence type="ECO:0000313" key="6">
    <source>
        <dbReference type="EMBL" id="MBA8887051.1"/>
    </source>
</evidence>
<keyword evidence="2" id="KW-0805">Transcription regulation</keyword>
<dbReference type="InterPro" id="IPR014284">
    <property type="entry name" value="RNA_pol_sigma-70_dom"/>
</dbReference>
<comment type="caution">
    <text evidence="6">The sequence shown here is derived from an EMBL/GenBank/DDBJ whole genome shotgun (WGS) entry which is preliminary data.</text>
</comment>
<feature type="domain" description="RNA polymerase sigma-70 ECF-like HTH" evidence="5">
    <location>
        <begin position="7"/>
        <end position="181"/>
    </location>
</feature>
<dbReference type="InterPro" id="IPR013324">
    <property type="entry name" value="RNA_pol_sigma_r3/r4-like"/>
</dbReference>
<dbReference type="GO" id="GO:0016987">
    <property type="term" value="F:sigma factor activity"/>
    <property type="evidence" value="ECO:0007669"/>
    <property type="project" value="UniProtKB-KW"/>
</dbReference>